<dbReference type="InterPro" id="IPR017946">
    <property type="entry name" value="PLC-like_Pdiesterase_TIM-brl"/>
</dbReference>
<feature type="domain" description="Phosphatidylinositol-specific phospholipase C X" evidence="1">
    <location>
        <begin position="2"/>
        <end position="43"/>
    </location>
</feature>
<evidence type="ECO:0000313" key="2">
    <source>
        <dbReference type="EMBL" id="KIH46965.1"/>
    </source>
</evidence>
<accession>A0A0C2FEI1</accession>
<protein>
    <recommendedName>
        <fullName evidence="1">Phosphatidylinositol-specific phospholipase C X domain-containing protein</fullName>
    </recommendedName>
</protein>
<dbReference type="GO" id="GO:0006629">
    <property type="term" value="P:lipid metabolic process"/>
    <property type="evidence" value="ECO:0007669"/>
    <property type="project" value="InterPro"/>
</dbReference>
<reference evidence="2 3" key="1">
    <citation type="submission" date="2013-12" db="EMBL/GenBank/DDBJ databases">
        <title>Draft genome of the parsitic nematode Ancylostoma duodenale.</title>
        <authorList>
            <person name="Mitreva M."/>
        </authorList>
    </citation>
    <scope>NUCLEOTIDE SEQUENCE [LARGE SCALE GENOMIC DNA]</scope>
    <source>
        <strain evidence="2 3">Zhejiang</strain>
    </source>
</reference>
<dbReference type="Gene3D" id="3.20.20.190">
    <property type="entry name" value="Phosphatidylinositol (PI) phosphodiesterase"/>
    <property type="match status" value="1"/>
</dbReference>
<dbReference type="InterPro" id="IPR000909">
    <property type="entry name" value="PLipase_C_PInositol-sp_X_dom"/>
</dbReference>
<evidence type="ECO:0000259" key="1">
    <source>
        <dbReference type="Pfam" id="PF00388"/>
    </source>
</evidence>
<dbReference type="GO" id="GO:0008081">
    <property type="term" value="F:phosphoric diester hydrolase activity"/>
    <property type="evidence" value="ECO:0007669"/>
    <property type="project" value="InterPro"/>
</dbReference>
<dbReference type="EMBL" id="KN768247">
    <property type="protein sequence ID" value="KIH46965.1"/>
    <property type="molecule type" value="Genomic_DNA"/>
</dbReference>
<dbReference type="SUPFAM" id="SSF51695">
    <property type="entry name" value="PLC-like phosphodiesterases"/>
    <property type="match status" value="1"/>
</dbReference>
<organism evidence="2 3">
    <name type="scientific">Ancylostoma duodenale</name>
    <dbReference type="NCBI Taxonomy" id="51022"/>
    <lineage>
        <taxon>Eukaryota</taxon>
        <taxon>Metazoa</taxon>
        <taxon>Ecdysozoa</taxon>
        <taxon>Nematoda</taxon>
        <taxon>Chromadorea</taxon>
        <taxon>Rhabditida</taxon>
        <taxon>Rhabditina</taxon>
        <taxon>Rhabditomorpha</taxon>
        <taxon>Strongyloidea</taxon>
        <taxon>Ancylostomatidae</taxon>
        <taxon>Ancylostomatinae</taxon>
        <taxon>Ancylostoma</taxon>
    </lineage>
</organism>
<dbReference type="AlphaFoldDB" id="A0A0C2FEI1"/>
<name>A0A0C2FEI1_9BILA</name>
<sequence>MLLQTILGDKLVTNFLFESDFSDSPRLPSPLQLRNKILIKNKKMIGREKRGDAIMLQLTHAIDLFTLLR</sequence>
<dbReference type="PROSITE" id="PS50007">
    <property type="entry name" value="PIPLC_X_DOMAIN"/>
    <property type="match status" value="1"/>
</dbReference>
<keyword evidence="3" id="KW-1185">Reference proteome</keyword>
<gene>
    <name evidence="2" type="ORF">ANCDUO_22976</name>
</gene>
<proteinExistence type="predicted"/>
<dbReference type="Proteomes" id="UP000054047">
    <property type="component" value="Unassembled WGS sequence"/>
</dbReference>
<dbReference type="OrthoDB" id="269822at2759"/>
<dbReference type="Pfam" id="PF00388">
    <property type="entry name" value="PI-PLC-X"/>
    <property type="match status" value="1"/>
</dbReference>
<evidence type="ECO:0000313" key="3">
    <source>
        <dbReference type="Proteomes" id="UP000054047"/>
    </source>
</evidence>